<reference evidence="1" key="1">
    <citation type="submission" date="2019-06" db="EMBL/GenBank/DDBJ databases">
        <authorList>
            <person name="Zheng W."/>
        </authorList>
    </citation>
    <scope>NUCLEOTIDE SEQUENCE</scope>
    <source>
        <strain evidence="1">QDHG01</strain>
    </source>
</reference>
<keyword evidence="2" id="KW-1185">Reference proteome</keyword>
<dbReference type="EMBL" id="RRYP01038110">
    <property type="protein sequence ID" value="TNV67710.1"/>
    <property type="molecule type" value="Genomic_DNA"/>
</dbReference>
<accession>A0A8J8N8U6</accession>
<organism evidence="1 2">
    <name type="scientific">Halteria grandinella</name>
    <dbReference type="NCBI Taxonomy" id="5974"/>
    <lineage>
        <taxon>Eukaryota</taxon>
        <taxon>Sar</taxon>
        <taxon>Alveolata</taxon>
        <taxon>Ciliophora</taxon>
        <taxon>Intramacronucleata</taxon>
        <taxon>Spirotrichea</taxon>
        <taxon>Stichotrichia</taxon>
        <taxon>Sporadotrichida</taxon>
        <taxon>Halteriidae</taxon>
        <taxon>Halteria</taxon>
    </lineage>
</organism>
<name>A0A8J8N8U6_HALGN</name>
<comment type="caution">
    <text evidence="1">The sequence shown here is derived from an EMBL/GenBank/DDBJ whole genome shotgun (WGS) entry which is preliminary data.</text>
</comment>
<sequence length="122" mass="14105">MTSSNGLILSKLLYKCNTLILVQQPVKYLALVHHVTEYWILIGYTHGYYLQQCPGKRALLKWREIERECIVTSPLHDVIITLRFDQDVKMADRLLCAGMEANVAFLQKTVHSFSILIYFQSS</sequence>
<dbReference type="Proteomes" id="UP000785679">
    <property type="component" value="Unassembled WGS sequence"/>
</dbReference>
<dbReference type="AlphaFoldDB" id="A0A8J8N8U6"/>
<gene>
    <name evidence="1" type="ORF">FGO68_gene3704</name>
</gene>
<evidence type="ECO:0000313" key="2">
    <source>
        <dbReference type="Proteomes" id="UP000785679"/>
    </source>
</evidence>
<protein>
    <submittedName>
        <fullName evidence="1">Uncharacterized protein</fullName>
    </submittedName>
</protein>
<proteinExistence type="predicted"/>
<evidence type="ECO:0000313" key="1">
    <source>
        <dbReference type="EMBL" id="TNV67710.1"/>
    </source>
</evidence>